<accession>A0A5M3XE69</accession>
<reference evidence="1 2" key="1">
    <citation type="submission" date="2019-10" db="EMBL/GenBank/DDBJ databases">
        <title>Whole genome shotgun sequence of Acrocarpospora macrocephala NBRC 16266.</title>
        <authorList>
            <person name="Ichikawa N."/>
            <person name="Kimura A."/>
            <person name="Kitahashi Y."/>
            <person name="Komaki H."/>
            <person name="Oguchi A."/>
        </authorList>
    </citation>
    <scope>NUCLEOTIDE SEQUENCE [LARGE SCALE GENOMIC DNA]</scope>
    <source>
        <strain evidence="1 2">NBRC 16266</strain>
    </source>
</reference>
<proteinExistence type="predicted"/>
<organism evidence="1 2">
    <name type="scientific">Acrocarpospora macrocephala</name>
    <dbReference type="NCBI Taxonomy" id="150177"/>
    <lineage>
        <taxon>Bacteria</taxon>
        <taxon>Bacillati</taxon>
        <taxon>Actinomycetota</taxon>
        <taxon>Actinomycetes</taxon>
        <taxon>Streptosporangiales</taxon>
        <taxon>Streptosporangiaceae</taxon>
        <taxon>Acrocarpospora</taxon>
    </lineage>
</organism>
<sequence>MIREKFLEQMCAPKRDTVFYVGNQQAHPQSFIILGVVYPERVKPTWQN</sequence>
<evidence type="ECO:0000313" key="1">
    <source>
        <dbReference type="EMBL" id="GES16368.1"/>
    </source>
</evidence>
<gene>
    <name evidence="1" type="ORF">Amac_099660</name>
</gene>
<dbReference type="AlphaFoldDB" id="A0A5M3XE69"/>
<protein>
    <submittedName>
        <fullName evidence="1">Uncharacterized protein</fullName>
    </submittedName>
</protein>
<dbReference type="EMBL" id="BLAE01000099">
    <property type="protein sequence ID" value="GES16368.1"/>
    <property type="molecule type" value="Genomic_DNA"/>
</dbReference>
<keyword evidence="2" id="KW-1185">Reference proteome</keyword>
<name>A0A5M3XE69_9ACTN</name>
<evidence type="ECO:0000313" key="2">
    <source>
        <dbReference type="Proteomes" id="UP000331127"/>
    </source>
</evidence>
<dbReference type="Proteomes" id="UP000331127">
    <property type="component" value="Unassembled WGS sequence"/>
</dbReference>
<comment type="caution">
    <text evidence="1">The sequence shown here is derived from an EMBL/GenBank/DDBJ whole genome shotgun (WGS) entry which is preliminary data.</text>
</comment>